<keyword evidence="3 10" id="KW-0328">Glycosyltransferase</keyword>
<evidence type="ECO:0000256" key="10">
    <source>
        <dbReference type="RuleBase" id="RU363063"/>
    </source>
</evidence>
<comment type="caution">
    <text evidence="12">The sequence shown here is derived from an EMBL/GenBank/DDBJ whole genome shotgun (WGS) entry which is preliminary data.</text>
</comment>
<feature type="region of interest" description="Disordered" evidence="11">
    <location>
        <begin position="96"/>
        <end position="145"/>
    </location>
</feature>
<dbReference type="Proteomes" id="UP000271974">
    <property type="component" value="Unassembled WGS sequence"/>
</dbReference>
<dbReference type="GO" id="GO:0006493">
    <property type="term" value="P:protein O-linked glycosylation"/>
    <property type="evidence" value="ECO:0007669"/>
    <property type="project" value="TreeGrafter"/>
</dbReference>
<feature type="compositionally biased region" description="Basic and acidic residues" evidence="11">
    <location>
        <begin position="125"/>
        <end position="137"/>
    </location>
</feature>
<evidence type="ECO:0000256" key="11">
    <source>
        <dbReference type="SAM" id="MobiDB-lite"/>
    </source>
</evidence>
<organism evidence="12 13">
    <name type="scientific">Elysia chlorotica</name>
    <name type="common">Eastern emerald elysia</name>
    <name type="synonym">Sea slug</name>
    <dbReference type="NCBI Taxonomy" id="188477"/>
    <lineage>
        <taxon>Eukaryota</taxon>
        <taxon>Metazoa</taxon>
        <taxon>Spiralia</taxon>
        <taxon>Lophotrochozoa</taxon>
        <taxon>Mollusca</taxon>
        <taxon>Gastropoda</taxon>
        <taxon>Heterobranchia</taxon>
        <taxon>Euthyneura</taxon>
        <taxon>Panpulmonata</taxon>
        <taxon>Sacoglossa</taxon>
        <taxon>Placobranchoidea</taxon>
        <taxon>Plakobranchidae</taxon>
        <taxon>Elysia</taxon>
    </lineage>
</organism>
<gene>
    <name evidence="12" type="ORF">EGW08_009458</name>
</gene>
<evidence type="ECO:0000256" key="9">
    <source>
        <dbReference type="ARBA" id="ARBA00023136"/>
    </source>
</evidence>
<dbReference type="Gene3D" id="3.90.550.50">
    <property type="match status" value="1"/>
</dbReference>
<keyword evidence="7 10" id="KW-1133">Transmembrane helix</keyword>
<dbReference type="PANTHER" id="PTHR11214">
    <property type="entry name" value="BETA-1,3-N-ACETYLGLUCOSAMINYLTRANSFERASE"/>
    <property type="match status" value="1"/>
</dbReference>
<evidence type="ECO:0000256" key="5">
    <source>
        <dbReference type="ARBA" id="ARBA00022692"/>
    </source>
</evidence>
<reference evidence="12 13" key="1">
    <citation type="submission" date="2019-01" db="EMBL/GenBank/DDBJ databases">
        <title>A draft genome assembly of the solar-powered sea slug Elysia chlorotica.</title>
        <authorList>
            <person name="Cai H."/>
            <person name="Li Q."/>
            <person name="Fang X."/>
            <person name="Li J."/>
            <person name="Curtis N.E."/>
            <person name="Altenburger A."/>
            <person name="Shibata T."/>
            <person name="Feng M."/>
            <person name="Maeda T."/>
            <person name="Schwartz J.A."/>
            <person name="Shigenobu S."/>
            <person name="Lundholm N."/>
            <person name="Nishiyama T."/>
            <person name="Yang H."/>
            <person name="Hasebe M."/>
            <person name="Li S."/>
            <person name="Pierce S.K."/>
            <person name="Wang J."/>
        </authorList>
    </citation>
    <scope>NUCLEOTIDE SEQUENCE [LARGE SCALE GENOMIC DNA]</scope>
    <source>
        <strain evidence="12">EC2010</strain>
        <tissue evidence="12">Whole organism of an adult</tissue>
    </source>
</reference>
<feature type="non-terminal residue" evidence="12">
    <location>
        <position position="1"/>
    </location>
</feature>
<evidence type="ECO:0000256" key="3">
    <source>
        <dbReference type="ARBA" id="ARBA00022676"/>
    </source>
</evidence>
<evidence type="ECO:0000256" key="7">
    <source>
        <dbReference type="ARBA" id="ARBA00022989"/>
    </source>
</evidence>
<name>A0A3S1HN80_ELYCH</name>
<feature type="transmembrane region" description="Helical" evidence="10">
    <location>
        <begin position="47"/>
        <end position="68"/>
    </location>
</feature>
<evidence type="ECO:0000256" key="6">
    <source>
        <dbReference type="ARBA" id="ARBA00022968"/>
    </source>
</evidence>
<keyword evidence="8 10" id="KW-0333">Golgi apparatus</keyword>
<keyword evidence="6 10" id="KW-0735">Signal-anchor</keyword>
<dbReference type="EMBL" id="RQTK01000271">
    <property type="protein sequence ID" value="RUS82794.1"/>
    <property type="molecule type" value="Genomic_DNA"/>
</dbReference>
<evidence type="ECO:0000256" key="2">
    <source>
        <dbReference type="ARBA" id="ARBA00008661"/>
    </source>
</evidence>
<dbReference type="OrthoDB" id="2139606at2759"/>
<keyword evidence="13" id="KW-1185">Reference proteome</keyword>
<dbReference type="AlphaFoldDB" id="A0A3S1HN80"/>
<accession>A0A3S1HN80</accession>
<evidence type="ECO:0000313" key="13">
    <source>
        <dbReference type="Proteomes" id="UP000271974"/>
    </source>
</evidence>
<evidence type="ECO:0000256" key="1">
    <source>
        <dbReference type="ARBA" id="ARBA00004323"/>
    </source>
</evidence>
<evidence type="ECO:0000313" key="12">
    <source>
        <dbReference type="EMBL" id="RUS82794.1"/>
    </source>
</evidence>
<evidence type="ECO:0000256" key="8">
    <source>
        <dbReference type="ARBA" id="ARBA00023034"/>
    </source>
</evidence>
<sequence length="453" mass="50252">HLLSKERGWNFGFQRRDVRGSSPVLAIPSSTVGSVVYKMFRFPRPKLVAEFAVFFFLATAFIQLALYFTTGRYVVYSVAAPSPSAMVDIFAASPSHGEEAGEQTSSSGQSHAGRNDYPSGGIHQGKVDRGTAKDETGNNHNDPLQNISKPYFTVVTDKGFKINSTYFRLRPTRVSQIPDTFPISSKTVCAPASPRLLFMVPSVASPQAAAERSEIRKTWASTLYGPTWRQTSAARIAFFFGGAGLNAKQMTHLREESIRYGDIVVGDFVDSYQNLSLKMATIITWAARCCPSLKAAVKIDMDTYVNVDLLSNLLERLSGTQSSYVFGHMHAWTNPSVVRSGQWAVPVALYPYNKFPRYIYGHSYVISGPALKLMADAFPAFPIVPNEDAFVTGIMTNVLNITRLHHDSFAFLLEKRTLCDMTRGAHVTAVMKTENRMKLWNSFKSKTCLDVNL</sequence>
<keyword evidence="4" id="KW-0808">Transferase</keyword>
<feature type="compositionally biased region" description="Polar residues" evidence="11">
    <location>
        <begin position="102"/>
        <end position="112"/>
    </location>
</feature>
<protein>
    <recommendedName>
        <fullName evidence="10">Hexosyltransferase</fullName>
        <ecNumber evidence="10">2.4.1.-</ecNumber>
    </recommendedName>
</protein>
<keyword evidence="9 10" id="KW-0472">Membrane</keyword>
<dbReference type="PANTHER" id="PTHR11214:SF314">
    <property type="entry name" value="HEXOSYLTRANSFERASE"/>
    <property type="match status" value="1"/>
</dbReference>
<dbReference type="Pfam" id="PF01762">
    <property type="entry name" value="Galactosyl_T"/>
    <property type="match status" value="1"/>
</dbReference>
<dbReference type="GO" id="GO:0000139">
    <property type="term" value="C:Golgi membrane"/>
    <property type="evidence" value="ECO:0007669"/>
    <property type="project" value="UniProtKB-SubCell"/>
</dbReference>
<comment type="similarity">
    <text evidence="2 10">Belongs to the glycosyltransferase 31 family.</text>
</comment>
<comment type="subcellular location">
    <subcellularLocation>
        <location evidence="1 10">Golgi apparatus membrane</location>
        <topology evidence="1 10">Single-pass type II membrane protein</topology>
    </subcellularLocation>
</comment>
<proteinExistence type="inferred from homology"/>
<evidence type="ECO:0000256" key="4">
    <source>
        <dbReference type="ARBA" id="ARBA00022679"/>
    </source>
</evidence>
<keyword evidence="5 10" id="KW-0812">Transmembrane</keyword>
<dbReference type="GO" id="GO:0016758">
    <property type="term" value="F:hexosyltransferase activity"/>
    <property type="evidence" value="ECO:0007669"/>
    <property type="project" value="InterPro"/>
</dbReference>
<dbReference type="InterPro" id="IPR002659">
    <property type="entry name" value="Glyco_trans_31"/>
</dbReference>
<dbReference type="EC" id="2.4.1.-" evidence="10"/>